<dbReference type="RefSeq" id="WP_219748490.1">
    <property type="nucleotide sequence ID" value="NZ_JAHXZN010000002.1"/>
</dbReference>
<dbReference type="Gene3D" id="3.20.20.80">
    <property type="entry name" value="Glycosidases"/>
    <property type="match status" value="1"/>
</dbReference>
<protein>
    <submittedName>
        <fullName evidence="1">Family 1 glycosylhydrolase</fullName>
    </submittedName>
</protein>
<dbReference type="Proteomes" id="UP000759103">
    <property type="component" value="Unassembled WGS sequence"/>
</dbReference>
<evidence type="ECO:0000313" key="2">
    <source>
        <dbReference type="Proteomes" id="UP000759103"/>
    </source>
</evidence>
<gene>
    <name evidence="1" type="ORF">KZ820_10190</name>
</gene>
<sequence>MRELELWGGLECTVNRVGDHYVDQFALLGHRDRPEDIDLIADLGISALRYPIHWETVAPERPESRDYGWYDQRLERLRARGVGVIAGLVHHGSGPRYTDLLDEHFPALLADYARATAERYPWIDDWTPVNEPLTTARFAALYGHWYPHRRDERDFWRALVNQVEGTARAMAAIRSVNPRARLIQTEDLGRSFGTVATRDQVAFDNVRRWASWDLLCGRVVPGHPLHARLRDFGLAARLDALAAAPCPPDVIGVNHYLTSDRFLDHRVARYPAHTHGGNGRQRYADLEAVRALQPGAPGLAGVLREAWARYRLPLAVTEVHNGCTREEQMRWMAEAWDGAVALRHEGVDLRAVTCWSLLGSQGWNTLLTGGGLYEPGVYDLSSGVPRATAMVPLLRALVSGSARDPLVHVPGWWRRPERLTHAAVPRPAPMSVQRPYKEVARDAVPPLLVLGRDDALAPHLAAACAHRAIPLVFGEYEDDSPEAWAVVDLMGNPRPVGPSPTRPRLRIEASWSDEQPRSQRRTPATLVVVADDLFAPDRPPSPRAATPTYVPDLIRAALDLLIDRANGEWHLRHGDAGHEPPVRDLLLLRPLEQALAEQASAAAALPARAA</sequence>
<dbReference type="EMBL" id="JAHXZN010000002">
    <property type="protein sequence ID" value="MBW6531104.1"/>
    <property type="molecule type" value="Genomic_DNA"/>
</dbReference>
<organism evidence="1 2">
    <name type="scientific">Sphingomonas citri</name>
    <dbReference type="NCBI Taxonomy" id="2862499"/>
    <lineage>
        <taxon>Bacteria</taxon>
        <taxon>Pseudomonadati</taxon>
        <taxon>Pseudomonadota</taxon>
        <taxon>Alphaproteobacteria</taxon>
        <taxon>Sphingomonadales</taxon>
        <taxon>Sphingomonadaceae</taxon>
        <taxon>Sphingomonas</taxon>
    </lineage>
</organism>
<accession>A0ABS7BNA7</accession>
<evidence type="ECO:0000313" key="1">
    <source>
        <dbReference type="EMBL" id="MBW6531104.1"/>
    </source>
</evidence>
<proteinExistence type="predicted"/>
<name>A0ABS7BNA7_9SPHN</name>
<dbReference type="InterPro" id="IPR017853">
    <property type="entry name" value="GH"/>
</dbReference>
<dbReference type="InterPro" id="IPR001360">
    <property type="entry name" value="Glyco_hydro_1"/>
</dbReference>
<dbReference type="SUPFAM" id="SSF51445">
    <property type="entry name" value="(Trans)glycosidases"/>
    <property type="match status" value="1"/>
</dbReference>
<comment type="caution">
    <text evidence="1">The sequence shown here is derived from an EMBL/GenBank/DDBJ whole genome shotgun (WGS) entry which is preliminary data.</text>
</comment>
<keyword evidence="2" id="KW-1185">Reference proteome</keyword>
<dbReference type="Pfam" id="PF00232">
    <property type="entry name" value="Glyco_hydro_1"/>
    <property type="match status" value="1"/>
</dbReference>
<reference evidence="1 2" key="1">
    <citation type="submission" date="2021-07" db="EMBL/GenBank/DDBJ databases">
        <title>Sphingomonas sp.</title>
        <authorList>
            <person name="Feng G."/>
            <person name="Li J."/>
            <person name="Pan M."/>
        </authorList>
    </citation>
    <scope>NUCLEOTIDE SEQUENCE [LARGE SCALE GENOMIC DNA]</scope>
    <source>
        <strain evidence="1 2">RRHST34</strain>
    </source>
</reference>